<keyword evidence="2" id="KW-1185">Reference proteome</keyword>
<dbReference type="InterPro" id="IPR004252">
    <property type="entry name" value="Probable_transposase_24"/>
</dbReference>
<dbReference type="Proteomes" id="UP000325577">
    <property type="component" value="Linkage Group LG4"/>
</dbReference>
<reference evidence="1 2" key="1">
    <citation type="submission" date="2019-09" db="EMBL/GenBank/DDBJ databases">
        <title>A chromosome-level genome assembly of the Chinese tupelo Nyssa sinensis.</title>
        <authorList>
            <person name="Yang X."/>
            <person name="Kang M."/>
            <person name="Yang Y."/>
            <person name="Xiong H."/>
            <person name="Wang M."/>
            <person name="Zhang Z."/>
            <person name="Wang Z."/>
            <person name="Wu H."/>
            <person name="Ma T."/>
            <person name="Liu J."/>
            <person name="Xi Z."/>
        </authorList>
    </citation>
    <scope>NUCLEOTIDE SEQUENCE [LARGE SCALE GENOMIC DNA]</scope>
    <source>
        <strain evidence="1">J267</strain>
        <tissue evidence="1">Leaf</tissue>
    </source>
</reference>
<name>A0A5J5A295_9ASTE</name>
<dbReference type="Pfam" id="PF03004">
    <property type="entry name" value="Transposase_24"/>
    <property type="match status" value="1"/>
</dbReference>
<organism evidence="1 2">
    <name type="scientific">Nyssa sinensis</name>
    <dbReference type="NCBI Taxonomy" id="561372"/>
    <lineage>
        <taxon>Eukaryota</taxon>
        <taxon>Viridiplantae</taxon>
        <taxon>Streptophyta</taxon>
        <taxon>Embryophyta</taxon>
        <taxon>Tracheophyta</taxon>
        <taxon>Spermatophyta</taxon>
        <taxon>Magnoliopsida</taxon>
        <taxon>eudicotyledons</taxon>
        <taxon>Gunneridae</taxon>
        <taxon>Pentapetalae</taxon>
        <taxon>asterids</taxon>
        <taxon>Cornales</taxon>
        <taxon>Nyssaceae</taxon>
        <taxon>Nyssa</taxon>
    </lineage>
</organism>
<sequence length="124" mass="14366">MQEISKKNSKNCAKQVVRHCGGSKSFVQYLYKHNAKTEQPIGRIELWKWTHYKEPNRWITPQCEEYYDEMRKLQSESMAEGAEPLTEEEICAQVLGRRPGYVRGLGHGMIAPPSSSRSFKCADW</sequence>
<accession>A0A5J5A295</accession>
<dbReference type="OrthoDB" id="1706770at2759"/>
<evidence type="ECO:0000313" key="2">
    <source>
        <dbReference type="Proteomes" id="UP000325577"/>
    </source>
</evidence>
<dbReference type="AlphaFoldDB" id="A0A5J5A295"/>
<proteinExistence type="predicted"/>
<gene>
    <name evidence="1" type="ORF">F0562_010747</name>
</gene>
<evidence type="ECO:0000313" key="1">
    <source>
        <dbReference type="EMBL" id="KAA8524324.1"/>
    </source>
</evidence>
<evidence type="ECO:0008006" key="3">
    <source>
        <dbReference type="Google" id="ProtNLM"/>
    </source>
</evidence>
<protein>
    <recommendedName>
        <fullName evidence="3">Transposase-associated domain-containing protein</fullName>
    </recommendedName>
</protein>
<dbReference type="EMBL" id="CM018047">
    <property type="protein sequence ID" value="KAA8524324.1"/>
    <property type="molecule type" value="Genomic_DNA"/>
</dbReference>